<organism evidence="1 2">
    <name type="scientific">Hepatospora eriocheir</name>
    <dbReference type="NCBI Taxonomy" id="1081669"/>
    <lineage>
        <taxon>Eukaryota</taxon>
        <taxon>Fungi</taxon>
        <taxon>Fungi incertae sedis</taxon>
        <taxon>Microsporidia</taxon>
        <taxon>Hepatosporidae</taxon>
        <taxon>Hepatospora</taxon>
    </lineage>
</organism>
<name>A0A1X0QDT6_9MICR</name>
<dbReference type="EMBL" id="LVKB01000005">
    <property type="protein sequence ID" value="ORD97958.1"/>
    <property type="molecule type" value="Genomic_DNA"/>
</dbReference>
<protein>
    <submittedName>
        <fullName evidence="1">Uncharacterized protein</fullName>
    </submittedName>
</protein>
<keyword evidence="2" id="KW-1185">Reference proteome</keyword>
<dbReference type="AlphaFoldDB" id="A0A1X0QDT6"/>
<dbReference type="VEuPathDB" id="MicrosporidiaDB:HERIO_214"/>
<dbReference type="VEuPathDB" id="MicrosporidiaDB:A0H76_2067"/>
<reference evidence="1 2" key="1">
    <citation type="journal article" date="2017" name="Environ. Microbiol.">
        <title>Decay of the glycolytic pathway and adaptation to intranuclear parasitism within Enterocytozoonidae microsporidia.</title>
        <authorList>
            <person name="Wiredu Boakye D."/>
            <person name="Jaroenlak P."/>
            <person name="Prachumwat A."/>
            <person name="Williams T.A."/>
            <person name="Bateman K.S."/>
            <person name="Itsathitphaisarn O."/>
            <person name="Sritunyalucksana K."/>
            <person name="Paszkiewicz K.H."/>
            <person name="Moore K.A."/>
            <person name="Stentiford G.D."/>
            <person name="Williams B.A."/>
        </authorList>
    </citation>
    <scope>NUCLEOTIDE SEQUENCE [LARGE SCALE GENOMIC DNA]</scope>
    <source>
        <strain evidence="1 2">GB1</strain>
    </source>
</reference>
<accession>A0A1X0QDT6</accession>
<comment type="caution">
    <text evidence="1">The sequence shown here is derived from an EMBL/GenBank/DDBJ whole genome shotgun (WGS) entry which is preliminary data.</text>
</comment>
<evidence type="ECO:0000313" key="1">
    <source>
        <dbReference type="EMBL" id="ORD97958.1"/>
    </source>
</evidence>
<sequence>MKNLNPFLISNKSQEMNFYKCFLFKIIRVFLKNCDLVGLKNNCNNINCFIYNLNNLIRFAFIYNQLKNFFNSVNNKEKNLQIKYNNLIVFLKREITGLKNSTNTLKKIYFSKKRRGYFYNINYYDGYKIIDENDFCFMQEVKNSLKEFASTCLFIIRKNWKYAGTMKDRSMFIFLNKHKIIVIEKFKKYIEKLN</sequence>
<gene>
    <name evidence="1" type="ORF">HERIO_214</name>
</gene>
<evidence type="ECO:0000313" key="2">
    <source>
        <dbReference type="Proteomes" id="UP000192356"/>
    </source>
</evidence>
<dbReference type="Proteomes" id="UP000192356">
    <property type="component" value="Unassembled WGS sequence"/>
</dbReference>
<proteinExistence type="predicted"/>